<comment type="subcellular location">
    <subcellularLocation>
        <location evidence="1">Secreted</location>
    </subcellularLocation>
</comment>
<evidence type="ECO:0000313" key="5">
    <source>
        <dbReference type="Proteomes" id="UP000295063"/>
    </source>
</evidence>
<dbReference type="PANTHER" id="PTHR34216">
    <property type="match status" value="1"/>
</dbReference>
<name>A0A4V2Q960_9FIRM</name>
<accession>A0A4V2Q960</accession>
<evidence type="ECO:0000259" key="3">
    <source>
        <dbReference type="PROSITE" id="PS51677"/>
    </source>
</evidence>
<gene>
    <name evidence="4" type="ORF">EV210_101484</name>
</gene>
<dbReference type="Gene3D" id="3.20.20.370">
    <property type="entry name" value="Glycoside hydrolase/deacetylase"/>
    <property type="match status" value="1"/>
</dbReference>
<dbReference type="PANTHER" id="PTHR34216:SF3">
    <property type="entry name" value="POLY-BETA-1,6-N-ACETYL-D-GLUCOSAMINE N-DEACETYLASE"/>
    <property type="match status" value="1"/>
</dbReference>
<dbReference type="SUPFAM" id="SSF88713">
    <property type="entry name" value="Glycoside hydrolase/deacetylase"/>
    <property type="match status" value="1"/>
</dbReference>
<reference evidence="4 5" key="1">
    <citation type="submission" date="2019-03" db="EMBL/GenBank/DDBJ databases">
        <title>Genomic Encyclopedia of Type Strains, Phase IV (KMG-IV): sequencing the most valuable type-strain genomes for metagenomic binning, comparative biology and taxonomic classification.</title>
        <authorList>
            <person name="Goeker M."/>
        </authorList>
    </citation>
    <scope>NUCLEOTIDE SEQUENCE [LARGE SCALE GENOMIC DNA]</scope>
    <source>
        <strain evidence="4 5">DSM 15969</strain>
    </source>
</reference>
<dbReference type="InterPro" id="IPR051398">
    <property type="entry name" value="Polysacch_Deacetylase"/>
</dbReference>
<dbReference type="EMBL" id="SLUI01000001">
    <property type="protein sequence ID" value="TCL40283.1"/>
    <property type="molecule type" value="Genomic_DNA"/>
</dbReference>
<dbReference type="AlphaFoldDB" id="A0A4V2Q960"/>
<evidence type="ECO:0000313" key="4">
    <source>
        <dbReference type="EMBL" id="TCL40283.1"/>
    </source>
</evidence>
<dbReference type="GO" id="GO:0016810">
    <property type="term" value="F:hydrolase activity, acting on carbon-nitrogen (but not peptide) bonds"/>
    <property type="evidence" value="ECO:0007669"/>
    <property type="project" value="InterPro"/>
</dbReference>
<dbReference type="GO" id="GO:0005576">
    <property type="term" value="C:extracellular region"/>
    <property type="evidence" value="ECO:0007669"/>
    <property type="project" value="UniProtKB-SubCell"/>
</dbReference>
<dbReference type="Pfam" id="PF01522">
    <property type="entry name" value="Polysacc_deac_1"/>
    <property type="match status" value="1"/>
</dbReference>
<dbReference type="OrthoDB" id="9778320at2"/>
<keyword evidence="5" id="KW-1185">Reference proteome</keyword>
<dbReference type="RefSeq" id="WP_132074974.1">
    <property type="nucleotide sequence ID" value="NZ_SLUI01000001.1"/>
</dbReference>
<evidence type="ECO:0000256" key="2">
    <source>
        <dbReference type="ARBA" id="ARBA00022729"/>
    </source>
</evidence>
<feature type="domain" description="NodB homology" evidence="3">
    <location>
        <begin position="102"/>
        <end position="274"/>
    </location>
</feature>
<dbReference type="InterPro" id="IPR011330">
    <property type="entry name" value="Glyco_hydro/deAcase_b/a-brl"/>
</dbReference>
<evidence type="ECO:0000256" key="1">
    <source>
        <dbReference type="ARBA" id="ARBA00004613"/>
    </source>
</evidence>
<sequence>MRTVYRRLAIIVCLALMLGLIAISIAGTEPKVVSGKISTTGHEIADVPVLNYHKIDYLQHALSLSPEEFDSQMAYLANNGYHTISPDQLMAHLNYGKRLPDKPVVITFDDGYLDNYTHAYPILKKYGFTATIFVVTGLIGTDERFMNWDQVRQMQQAGFVFGSHTENHVALDQISMEQAKVELAKSRRVIKEQTGQTARYFAYPTGAYNLQIEELVREAGYRAAFTIRYGQAGPDSDPYALERIPLFKSEQSFRSFFIRLNGAPVLERLGLIRN</sequence>
<comment type="caution">
    <text evidence="4">The sequence shown here is derived from an EMBL/GenBank/DDBJ whole genome shotgun (WGS) entry which is preliminary data.</text>
</comment>
<dbReference type="PROSITE" id="PS51677">
    <property type="entry name" value="NODB"/>
    <property type="match status" value="1"/>
</dbReference>
<dbReference type="CDD" id="cd10918">
    <property type="entry name" value="CE4_NodB_like_5s_6s"/>
    <property type="match status" value="1"/>
</dbReference>
<dbReference type="InterPro" id="IPR002509">
    <property type="entry name" value="NODB_dom"/>
</dbReference>
<dbReference type="Proteomes" id="UP000295063">
    <property type="component" value="Unassembled WGS sequence"/>
</dbReference>
<protein>
    <submittedName>
        <fullName evidence="4">Polysaccharide deacetylase</fullName>
    </submittedName>
</protein>
<proteinExistence type="predicted"/>
<keyword evidence="2" id="KW-0732">Signal</keyword>
<dbReference type="GO" id="GO:0005975">
    <property type="term" value="P:carbohydrate metabolic process"/>
    <property type="evidence" value="ECO:0007669"/>
    <property type="project" value="InterPro"/>
</dbReference>
<organism evidence="4 5">
    <name type="scientific">Anaerospora hongkongensis</name>
    <dbReference type="NCBI Taxonomy" id="244830"/>
    <lineage>
        <taxon>Bacteria</taxon>
        <taxon>Bacillati</taxon>
        <taxon>Bacillota</taxon>
        <taxon>Negativicutes</taxon>
        <taxon>Selenomonadales</taxon>
        <taxon>Sporomusaceae</taxon>
        <taxon>Anaerospora</taxon>
    </lineage>
</organism>